<comment type="similarity">
    <text evidence="1">Belongs to the AATF family.</text>
</comment>
<reference evidence="6 7" key="1">
    <citation type="submission" date="2017-05" db="EMBL/GenBank/DDBJ databases">
        <title>Draft genome sequence of Elsinoe australis.</title>
        <authorList>
            <person name="Cheng Q."/>
        </authorList>
    </citation>
    <scope>NUCLEOTIDE SEQUENCE [LARGE SCALE GENOMIC DNA]</scope>
    <source>
        <strain evidence="6 7">NL1</strain>
    </source>
</reference>
<evidence type="ECO:0000259" key="5">
    <source>
        <dbReference type="Pfam" id="PF13339"/>
    </source>
</evidence>
<dbReference type="GO" id="GO:0000462">
    <property type="term" value="P:maturation of SSU-rRNA from tricistronic rRNA transcript (SSU-rRNA, 5.8S rRNA, LSU-rRNA)"/>
    <property type="evidence" value="ECO:0007669"/>
    <property type="project" value="TreeGrafter"/>
</dbReference>
<dbReference type="Pfam" id="PF08164">
    <property type="entry name" value="TRAUB"/>
    <property type="match status" value="1"/>
</dbReference>
<dbReference type="AlphaFoldDB" id="A0A2P7Z0V9"/>
<dbReference type="EMBL" id="NHZQ01000342">
    <property type="protein sequence ID" value="PSK41845.1"/>
    <property type="molecule type" value="Genomic_DNA"/>
</dbReference>
<dbReference type="InterPro" id="IPR012617">
    <property type="entry name" value="AATF_C"/>
</dbReference>
<evidence type="ECO:0000313" key="7">
    <source>
        <dbReference type="Proteomes" id="UP000243723"/>
    </source>
</evidence>
<evidence type="ECO:0000313" key="6">
    <source>
        <dbReference type="EMBL" id="PSK41845.1"/>
    </source>
</evidence>
<evidence type="ECO:0000256" key="3">
    <source>
        <dbReference type="SAM" id="MobiDB-lite"/>
    </source>
</evidence>
<dbReference type="Pfam" id="PF13339">
    <property type="entry name" value="AATF-Che1"/>
    <property type="match status" value="1"/>
</dbReference>
<dbReference type="PANTHER" id="PTHR15565">
    <property type="entry name" value="AATF PROTEIN APOPTOSIS ANTAGONIZING TRANSCRIPTION FACTOR"/>
    <property type="match status" value="1"/>
</dbReference>
<gene>
    <name evidence="6" type="ORF">B9Z65_9231</name>
</gene>
<feature type="compositionally biased region" description="Acidic residues" evidence="3">
    <location>
        <begin position="102"/>
        <end position="123"/>
    </location>
</feature>
<feature type="compositionally biased region" description="Polar residues" evidence="3">
    <location>
        <begin position="188"/>
        <end position="198"/>
    </location>
</feature>
<evidence type="ECO:0000256" key="2">
    <source>
        <dbReference type="ARBA" id="ARBA00013850"/>
    </source>
</evidence>
<feature type="compositionally biased region" description="Basic and acidic residues" evidence="3">
    <location>
        <begin position="19"/>
        <end position="33"/>
    </location>
</feature>
<name>A0A2P7Z0V9_9PEZI</name>
<dbReference type="Proteomes" id="UP000243723">
    <property type="component" value="Unassembled WGS sequence"/>
</dbReference>
<dbReference type="STRING" id="40998.A0A2P7Z0V9"/>
<protein>
    <recommendedName>
        <fullName evidence="2">Protein BFR2</fullName>
    </recommendedName>
</protein>
<feature type="region of interest" description="Disordered" evidence="3">
    <location>
        <begin position="1"/>
        <end position="211"/>
    </location>
</feature>
<proteinExistence type="inferred from homology"/>
<feature type="domain" description="Apoptosis-antagonizing transcription factor C-terminal" evidence="4">
    <location>
        <begin position="416"/>
        <end position="506"/>
    </location>
</feature>
<sequence length="540" mass="59202">MAGKKRSALLEQLADLDDPTPKDFDPEDDRALASDEEASEGSDSDAEAAARDHYVPVGKSKLRKPEQPSLGPQYAGSRVSRDAARFEDEEEDDPFAKGFDGESSDEDAEDAVDGDLDLEEESGADGAGGDSEDEILGEGSDEEEDDEGSDIGNESEDVMEVDEDQSMAKPTKASGADAAEARRIMAQEQKSVATSISQAAKDDADKGRAVKKQRTTFDNLLNTRIKLQKSLIGSNTLSGMARDSKIDSEEELDSAFKAAEAAAFSLWSSLASLRDSLESARSGKKRRHADFASDAPTSELWAYTQSQDIAAQPFRDSVLEKWYSKTHVTEAVAQSRNKLNQTNTSSSVHDILQNHLADSSRLIKRARTPRSCAPYQSQLATAKKPRSNQPNGTVNDDPMQQRDLGDLTVYDDADFYSVLLTTLLEQKSTFSPGATAQSKALPDDLRNLNGYQIRREAKTKKAVDTKASKGRKLRYTVHEKLMNFCAPEDRGTWGERQVDELFSSLLGRRVELESESEDEGRADDGWAAVDGREKTLLFGR</sequence>
<feature type="compositionally biased region" description="Acidic residues" evidence="3">
    <location>
        <begin position="130"/>
        <end position="165"/>
    </location>
</feature>
<comment type="caution">
    <text evidence="6">The sequence shown here is derived from an EMBL/GenBank/DDBJ whole genome shotgun (WGS) entry which is preliminary data.</text>
</comment>
<feature type="compositionally biased region" description="Acidic residues" evidence="3">
    <location>
        <begin position="34"/>
        <end position="46"/>
    </location>
</feature>
<evidence type="ECO:0000256" key="1">
    <source>
        <dbReference type="ARBA" id="ARBA00008966"/>
    </source>
</evidence>
<keyword evidence="7" id="KW-1185">Reference proteome</keyword>
<feature type="region of interest" description="Disordered" evidence="3">
    <location>
        <begin position="368"/>
        <end position="402"/>
    </location>
</feature>
<dbReference type="PANTHER" id="PTHR15565:SF0">
    <property type="entry name" value="PROTEIN AATF"/>
    <property type="match status" value="1"/>
</dbReference>
<dbReference type="OrthoDB" id="5783963at2759"/>
<dbReference type="GO" id="GO:0005730">
    <property type="term" value="C:nucleolus"/>
    <property type="evidence" value="ECO:0007669"/>
    <property type="project" value="TreeGrafter"/>
</dbReference>
<evidence type="ECO:0000259" key="4">
    <source>
        <dbReference type="Pfam" id="PF08164"/>
    </source>
</evidence>
<dbReference type="InterPro" id="IPR025160">
    <property type="entry name" value="AATF"/>
</dbReference>
<accession>A0A2P7Z0V9</accession>
<organism evidence="6 7">
    <name type="scientific">Elsinoe australis</name>
    <dbReference type="NCBI Taxonomy" id="40998"/>
    <lineage>
        <taxon>Eukaryota</taxon>
        <taxon>Fungi</taxon>
        <taxon>Dikarya</taxon>
        <taxon>Ascomycota</taxon>
        <taxon>Pezizomycotina</taxon>
        <taxon>Dothideomycetes</taxon>
        <taxon>Dothideomycetidae</taxon>
        <taxon>Myriangiales</taxon>
        <taxon>Elsinoaceae</taxon>
        <taxon>Elsinoe</taxon>
    </lineage>
</organism>
<dbReference type="InterPro" id="IPR039223">
    <property type="entry name" value="AATF/Bfr2"/>
</dbReference>
<feature type="domain" description="AATF leucine zipper-containing" evidence="5">
    <location>
        <begin position="203"/>
        <end position="325"/>
    </location>
</feature>